<dbReference type="AlphaFoldDB" id="A0A084STH7"/>
<reference evidence="1 2" key="1">
    <citation type="submission" date="2014-07" db="EMBL/GenBank/DDBJ databases">
        <title>Draft Genome Sequence of Gephyronic Acid Producer, Cystobacter violaceus Strain Cb vi76.</title>
        <authorList>
            <person name="Stevens D.C."/>
            <person name="Young J."/>
            <person name="Carmichael R."/>
            <person name="Tan J."/>
            <person name="Taylor R.E."/>
        </authorList>
    </citation>
    <scope>NUCLEOTIDE SEQUENCE [LARGE SCALE GENOMIC DNA]</scope>
    <source>
        <strain evidence="1 2">Cb vi76</strain>
    </source>
</reference>
<dbReference type="EMBL" id="JPMI01000129">
    <property type="protein sequence ID" value="KFA91762.1"/>
    <property type="molecule type" value="Genomic_DNA"/>
</dbReference>
<name>A0A084STH7_9BACT</name>
<dbReference type="Proteomes" id="UP000028547">
    <property type="component" value="Unassembled WGS sequence"/>
</dbReference>
<organism evidence="1 2">
    <name type="scientific">Archangium violaceum Cb vi76</name>
    <dbReference type="NCBI Taxonomy" id="1406225"/>
    <lineage>
        <taxon>Bacteria</taxon>
        <taxon>Pseudomonadati</taxon>
        <taxon>Myxococcota</taxon>
        <taxon>Myxococcia</taxon>
        <taxon>Myxococcales</taxon>
        <taxon>Cystobacterineae</taxon>
        <taxon>Archangiaceae</taxon>
        <taxon>Archangium</taxon>
    </lineage>
</organism>
<proteinExistence type="predicted"/>
<gene>
    <name evidence="1" type="ORF">Q664_19355</name>
</gene>
<protein>
    <submittedName>
        <fullName evidence="1">Uncharacterized protein</fullName>
    </submittedName>
</protein>
<dbReference type="RefSeq" id="WP_043397220.1">
    <property type="nucleotide sequence ID" value="NZ_JPMI01000129.1"/>
</dbReference>
<accession>A0A084STH7</accession>
<sequence>MVKLALLGESYPAQLRENPQALRDVEVVWSGNSVEAFREEVPRARPDVLALDFLELNGVQTGVVPALLEDSGARHAIVTYRFARRGVLQQYPAGKVRLLQGPISLSLLRAHVHLAVLDDMLQPQPVKAMVPAAAPAAPTASASTPALQPGAPGAVSTVTVPATPKAPLYSPEQLGVLLEVSSAVQCECPNHLSQIVSSLQAFEEYSKHCENRNEADRQVHALLYRYTAAARAVMEEALTALVKHENIKL</sequence>
<evidence type="ECO:0000313" key="2">
    <source>
        <dbReference type="Proteomes" id="UP000028547"/>
    </source>
</evidence>
<comment type="caution">
    <text evidence="1">The sequence shown here is derived from an EMBL/GenBank/DDBJ whole genome shotgun (WGS) entry which is preliminary data.</text>
</comment>
<evidence type="ECO:0000313" key="1">
    <source>
        <dbReference type="EMBL" id="KFA91762.1"/>
    </source>
</evidence>